<sequence length="486" mass="53466">MNGQWCELPTVRTCAKKSKGGSAAEALNRTRVEQAFDILAIQVAGMNAEETPVFLLPAPKRCSSHTRARGKVRIASLVQHANENAKCLRDPLHGFHLILALPQAGGTVAFTLPDNGQEGLSCALIGQYSTHSGQAIQEAPAVKAAVKDKEESPWPTAKLDYTQFNAWVQSAGGAEAGGRRVVSPPLLSVFMPAPRREWLGHHATRTVGAPVMVAAEHRYRAHNTRERPTTYRELAGICSRTPGQRANSSEPPPSPPELSPGKVQPTSTNVEKADLPKSLEWALAHSKCPIFRGLYSTAAQQTREFVQGECKNCQLNFRYVPPYLRVCIHGIWRTCVRQLSEFLTHALHSHHDHVPAGHRGQKKTSLALSKHNYWPEMRAYNTAYVESCTHCCTSKSLKQKPGGILLQIPSSRWNHVSLDFITDMPLTTTGYDSILLPVNSLSKLAHFPPAKKSFTVAETVELHGDCLIHYHGFPEALISGRGARFQ</sequence>
<dbReference type="Gene3D" id="1.10.340.70">
    <property type="match status" value="1"/>
</dbReference>
<gene>
    <name evidence="3" type="ORF">EBH_0033510</name>
</gene>
<proteinExistence type="predicted"/>
<dbReference type="InterPro" id="IPR050951">
    <property type="entry name" value="Retrovirus_Pol_polyprotein"/>
</dbReference>
<evidence type="ECO:0000313" key="4">
    <source>
        <dbReference type="Proteomes" id="UP000030750"/>
    </source>
</evidence>
<dbReference type="AlphaFoldDB" id="U6LJA7"/>
<dbReference type="EMBL" id="HG712215">
    <property type="protein sequence ID" value="CDJ50412.1"/>
    <property type="molecule type" value="Genomic_DNA"/>
</dbReference>
<dbReference type="InterPro" id="IPR041588">
    <property type="entry name" value="Integrase_H2C2"/>
</dbReference>
<reference evidence="3" key="2">
    <citation type="submission" date="2013-10" db="EMBL/GenBank/DDBJ databases">
        <authorList>
            <person name="Aslett M."/>
        </authorList>
    </citation>
    <scope>NUCLEOTIDE SEQUENCE [LARGE SCALE GENOMIC DNA]</scope>
    <source>
        <strain evidence="3">Houghton</strain>
    </source>
</reference>
<dbReference type="OrthoDB" id="2013610at2759"/>
<dbReference type="Gene3D" id="3.30.420.10">
    <property type="entry name" value="Ribonuclease H-like superfamily/Ribonuclease H"/>
    <property type="match status" value="1"/>
</dbReference>
<dbReference type="Proteomes" id="UP000030750">
    <property type="component" value="Unassembled WGS sequence"/>
</dbReference>
<dbReference type="InterPro" id="IPR036397">
    <property type="entry name" value="RNaseH_sf"/>
</dbReference>
<dbReference type="GO" id="GO:0003676">
    <property type="term" value="F:nucleic acid binding"/>
    <property type="evidence" value="ECO:0007669"/>
    <property type="project" value="InterPro"/>
</dbReference>
<dbReference type="VEuPathDB" id="ToxoDB:EBH_0033510"/>
<organism evidence="3 4">
    <name type="scientific">Eimeria brunetti</name>
    <dbReference type="NCBI Taxonomy" id="51314"/>
    <lineage>
        <taxon>Eukaryota</taxon>
        <taxon>Sar</taxon>
        <taxon>Alveolata</taxon>
        <taxon>Apicomplexa</taxon>
        <taxon>Conoidasida</taxon>
        <taxon>Coccidia</taxon>
        <taxon>Eucoccidiorida</taxon>
        <taxon>Eimeriorina</taxon>
        <taxon>Eimeriidae</taxon>
        <taxon>Eimeria</taxon>
    </lineage>
</organism>
<keyword evidence="4" id="KW-1185">Reference proteome</keyword>
<dbReference type="PANTHER" id="PTHR37984:SF5">
    <property type="entry name" value="PROTEIN NYNRIN-LIKE"/>
    <property type="match status" value="1"/>
</dbReference>
<evidence type="ECO:0000259" key="2">
    <source>
        <dbReference type="Pfam" id="PF17921"/>
    </source>
</evidence>
<feature type="domain" description="Integrase zinc-binding" evidence="2">
    <location>
        <begin position="345"/>
        <end position="396"/>
    </location>
</feature>
<dbReference type="PANTHER" id="PTHR37984">
    <property type="entry name" value="PROTEIN CBG26694"/>
    <property type="match status" value="1"/>
</dbReference>
<protein>
    <recommendedName>
        <fullName evidence="2">Integrase zinc-binding domain-containing protein</fullName>
    </recommendedName>
</protein>
<dbReference type="Pfam" id="PF17921">
    <property type="entry name" value="Integrase_H2C2"/>
    <property type="match status" value="1"/>
</dbReference>
<feature type="region of interest" description="Disordered" evidence="1">
    <location>
        <begin position="240"/>
        <end position="271"/>
    </location>
</feature>
<name>U6LJA7_9EIME</name>
<accession>U6LJA7</accession>
<reference evidence="3" key="1">
    <citation type="submission" date="2013-10" db="EMBL/GenBank/DDBJ databases">
        <title>Genomic analysis of the causative agents of coccidiosis in chickens.</title>
        <authorList>
            <person name="Reid A.J."/>
            <person name="Blake D."/>
            <person name="Billington K."/>
            <person name="Browne H."/>
            <person name="Dunn M."/>
            <person name="Hung S."/>
            <person name="Kawahara F."/>
            <person name="Miranda-Saavedra D."/>
            <person name="Mourier T."/>
            <person name="Nagra H."/>
            <person name="Otto T.D."/>
            <person name="Rawlings N."/>
            <person name="Sanchez A."/>
            <person name="Sanders M."/>
            <person name="Subramaniam C."/>
            <person name="Tay Y."/>
            <person name="Dear P."/>
            <person name="Doerig C."/>
            <person name="Gruber A."/>
            <person name="Parkinson J."/>
            <person name="Shirley M."/>
            <person name="Wan K.L."/>
            <person name="Berriman M."/>
            <person name="Tomley F."/>
            <person name="Pain A."/>
        </authorList>
    </citation>
    <scope>NUCLEOTIDE SEQUENCE [LARGE SCALE GENOMIC DNA]</scope>
    <source>
        <strain evidence="3">Houghton</strain>
    </source>
</reference>
<evidence type="ECO:0000256" key="1">
    <source>
        <dbReference type="SAM" id="MobiDB-lite"/>
    </source>
</evidence>
<evidence type="ECO:0000313" key="3">
    <source>
        <dbReference type="EMBL" id="CDJ50412.1"/>
    </source>
</evidence>